<organism evidence="1 2">
    <name type="scientific">Candidatus Methanomarinus sp</name>
    <dbReference type="NCBI Taxonomy" id="3386244"/>
    <lineage>
        <taxon>Archaea</taxon>
        <taxon>Methanobacteriati</taxon>
        <taxon>Methanobacteriota</taxon>
        <taxon>Stenosarchaea group</taxon>
        <taxon>Methanomicrobia</taxon>
        <taxon>Methanosarcinales</taxon>
        <taxon>ANME-2 cluster</taxon>
        <taxon>Candidatus Methanocomedenaceae</taxon>
        <taxon>Candidatus Methanomarinus</taxon>
    </lineage>
</organism>
<protein>
    <submittedName>
        <fullName evidence="1">Uncharacterized protein</fullName>
    </submittedName>
</protein>
<sequence length="171" mass="19370">MVKILIIGAHSLMSIGMHAMAISTMTALKKSIPDVEFTILSVCPEIEHNLYDKYHFNLRVIKYDESLLKLKLIFRMLREYGRADIIIGMYGDALIDITIGSAILYSGSTLLASILRRPFVLYPQSIGPFKTKLTLFLTKFALNRATSITAREKITKNYLRDIGVNKPPIYL</sequence>
<comment type="caution">
    <text evidence="1">The sequence shown here is derived from an EMBL/GenBank/DDBJ whole genome shotgun (WGS) entry which is preliminary data.</text>
</comment>
<dbReference type="Proteomes" id="UP000315423">
    <property type="component" value="Unassembled WGS sequence"/>
</dbReference>
<proteinExistence type="predicted"/>
<evidence type="ECO:0000313" key="1">
    <source>
        <dbReference type="EMBL" id="TKY92336.1"/>
    </source>
</evidence>
<feature type="non-terminal residue" evidence="1">
    <location>
        <position position="171"/>
    </location>
</feature>
<gene>
    <name evidence="1" type="ORF">C5S46_01155</name>
</gene>
<accession>A0AC61SCC2</accession>
<reference evidence="1" key="1">
    <citation type="submission" date="2018-09" db="EMBL/GenBank/DDBJ databases">
        <title>A genomic encyclopedia of anaerobic methanotrophic archaea.</title>
        <authorList>
            <person name="Skennerton C.T."/>
            <person name="Chadwick G.L."/>
            <person name="Laso-Perez R."/>
            <person name="Leu A.O."/>
            <person name="Speth D.R."/>
            <person name="Yu H."/>
            <person name="Morgan-Lang C."/>
            <person name="Hatzenpichler R."/>
            <person name="Goudeau D."/>
            <person name="Malmstrom R."/>
            <person name="Woyke T."/>
            <person name="Hallam S."/>
            <person name="Tyson G.W."/>
            <person name="Wegener G."/>
            <person name="Boetius A."/>
            <person name="Orphan V.J."/>
        </authorList>
    </citation>
    <scope>NUCLEOTIDE SEQUENCE</scope>
    <source>
        <strain evidence="1">CONS3730D10UFb2</strain>
    </source>
</reference>
<evidence type="ECO:0000313" key="2">
    <source>
        <dbReference type="Proteomes" id="UP000315423"/>
    </source>
</evidence>
<name>A0AC61SCC2_9EURY</name>
<dbReference type="EMBL" id="QYBA01000038">
    <property type="protein sequence ID" value="TKY92336.1"/>
    <property type="molecule type" value="Genomic_DNA"/>
</dbReference>